<keyword evidence="4" id="KW-1185">Reference proteome</keyword>
<comment type="similarity">
    <text evidence="1">Belongs to the transferase hexapeptide repeat family.</text>
</comment>
<protein>
    <submittedName>
        <fullName evidence="3">Acyltransferase</fullName>
    </submittedName>
</protein>
<evidence type="ECO:0000313" key="4">
    <source>
        <dbReference type="Proteomes" id="UP001215087"/>
    </source>
</evidence>
<dbReference type="EMBL" id="JAQSVD010000024">
    <property type="protein sequence ID" value="MDE1472890.1"/>
    <property type="molecule type" value="Genomic_DNA"/>
</dbReference>
<accession>A0ABT5UV99</accession>
<gene>
    <name evidence="3" type="ORF">PTZ04_21760</name>
</gene>
<evidence type="ECO:0000313" key="3">
    <source>
        <dbReference type="EMBL" id="MDE1472890.1"/>
    </source>
</evidence>
<proteinExistence type="inferred from homology"/>
<dbReference type="RefSeq" id="WP_227209534.1">
    <property type="nucleotide sequence ID" value="NZ_JAJCLO010000037.1"/>
</dbReference>
<dbReference type="InterPro" id="IPR011004">
    <property type="entry name" value="Trimer_LpxA-like_sf"/>
</dbReference>
<reference evidence="3 4" key="1">
    <citation type="submission" date="2023-02" db="EMBL/GenBank/DDBJ databases">
        <title>Comparative genome analysis of Eubacterium limosum species.</title>
        <authorList>
            <person name="Bak J.E."/>
        </authorList>
    </citation>
    <scope>NUCLEOTIDE SEQUENCE [LARGE SCALE GENOMIC DNA]</scope>
    <source>
        <strain evidence="3 4">KGMB01548</strain>
    </source>
</reference>
<dbReference type="SUPFAM" id="SSF51161">
    <property type="entry name" value="Trimeric LpxA-like enzymes"/>
    <property type="match status" value="1"/>
</dbReference>
<comment type="caution">
    <text evidence="3">The sequence shown here is derived from an EMBL/GenBank/DDBJ whole genome shotgun (WGS) entry which is preliminary data.</text>
</comment>
<keyword evidence="2" id="KW-0808">Transferase</keyword>
<organism evidence="3 4">
    <name type="scientific">Eubacterium limosum</name>
    <dbReference type="NCBI Taxonomy" id="1736"/>
    <lineage>
        <taxon>Bacteria</taxon>
        <taxon>Bacillati</taxon>
        <taxon>Bacillota</taxon>
        <taxon>Clostridia</taxon>
        <taxon>Eubacteriales</taxon>
        <taxon>Eubacteriaceae</taxon>
        <taxon>Eubacterium</taxon>
    </lineage>
</organism>
<dbReference type="PANTHER" id="PTHR23416">
    <property type="entry name" value="SIALIC ACID SYNTHASE-RELATED"/>
    <property type="match status" value="1"/>
</dbReference>
<evidence type="ECO:0000256" key="1">
    <source>
        <dbReference type="ARBA" id="ARBA00007274"/>
    </source>
</evidence>
<keyword evidence="3" id="KW-0012">Acyltransferase</keyword>
<name>A0ABT5UV99_EUBLI</name>
<dbReference type="CDD" id="cd04647">
    <property type="entry name" value="LbH_MAT_like"/>
    <property type="match status" value="1"/>
</dbReference>
<dbReference type="GO" id="GO:0016746">
    <property type="term" value="F:acyltransferase activity"/>
    <property type="evidence" value="ECO:0007669"/>
    <property type="project" value="UniProtKB-KW"/>
</dbReference>
<dbReference type="PANTHER" id="PTHR23416:SF23">
    <property type="entry name" value="ACETYLTRANSFERASE C18B11.09C-RELATED"/>
    <property type="match status" value="1"/>
</dbReference>
<dbReference type="Proteomes" id="UP001215087">
    <property type="component" value="Unassembled WGS sequence"/>
</dbReference>
<dbReference type="Gene3D" id="2.160.10.10">
    <property type="entry name" value="Hexapeptide repeat proteins"/>
    <property type="match status" value="1"/>
</dbReference>
<sequence>MLNWYKIRKLLLFIPDSTQRKFSPVKYAERKGVNILGKVYFYGKPNLGTEPWCITLGDNVHITNNVQFITHDGGTLIFRKYTPDLEITKPIKVGNDVYIGINSIILPGVTIGNKCIIAAGSVVTKDIPENSVVGGVPAKYIKSSDQYYKKIKLESLHIGNLSAIEKEKELKKIFGERSAK</sequence>
<dbReference type="Pfam" id="PF00132">
    <property type="entry name" value="Hexapep"/>
    <property type="match status" value="1"/>
</dbReference>
<evidence type="ECO:0000256" key="2">
    <source>
        <dbReference type="ARBA" id="ARBA00022679"/>
    </source>
</evidence>
<dbReference type="InterPro" id="IPR001451">
    <property type="entry name" value="Hexapep"/>
</dbReference>
<dbReference type="InterPro" id="IPR051159">
    <property type="entry name" value="Hexapeptide_acetyltransf"/>
</dbReference>